<feature type="compositionally biased region" description="Basic residues" evidence="1">
    <location>
        <begin position="130"/>
        <end position="141"/>
    </location>
</feature>
<name>A0ABV3DLD4_9ACTN</name>
<keyword evidence="3" id="KW-1185">Reference proteome</keyword>
<dbReference type="EMBL" id="JBEZFP010000066">
    <property type="protein sequence ID" value="MEU8136578.1"/>
    <property type="molecule type" value="Genomic_DNA"/>
</dbReference>
<feature type="region of interest" description="Disordered" evidence="1">
    <location>
        <begin position="114"/>
        <end position="141"/>
    </location>
</feature>
<dbReference type="Proteomes" id="UP001551482">
    <property type="component" value="Unassembled WGS sequence"/>
</dbReference>
<evidence type="ECO:0000313" key="2">
    <source>
        <dbReference type="EMBL" id="MEU8136578.1"/>
    </source>
</evidence>
<evidence type="ECO:0008006" key="4">
    <source>
        <dbReference type="Google" id="ProtNLM"/>
    </source>
</evidence>
<comment type="caution">
    <text evidence="2">The sequence shown here is derived from an EMBL/GenBank/DDBJ whole genome shotgun (WGS) entry which is preliminary data.</text>
</comment>
<reference evidence="2 3" key="1">
    <citation type="submission" date="2024-06" db="EMBL/GenBank/DDBJ databases">
        <title>The Natural Products Discovery Center: Release of the First 8490 Sequenced Strains for Exploring Actinobacteria Biosynthetic Diversity.</title>
        <authorList>
            <person name="Kalkreuter E."/>
            <person name="Kautsar S.A."/>
            <person name="Yang D."/>
            <person name="Bader C.D."/>
            <person name="Teijaro C.N."/>
            <person name="Fluegel L."/>
            <person name="Davis C.M."/>
            <person name="Simpson J.R."/>
            <person name="Lauterbach L."/>
            <person name="Steele A.D."/>
            <person name="Gui C."/>
            <person name="Meng S."/>
            <person name="Li G."/>
            <person name="Viehrig K."/>
            <person name="Ye F."/>
            <person name="Su P."/>
            <person name="Kiefer A.F."/>
            <person name="Nichols A."/>
            <person name="Cepeda A.J."/>
            <person name="Yan W."/>
            <person name="Fan B."/>
            <person name="Jiang Y."/>
            <person name="Adhikari A."/>
            <person name="Zheng C.-J."/>
            <person name="Schuster L."/>
            <person name="Cowan T.M."/>
            <person name="Smanski M.J."/>
            <person name="Chevrette M.G."/>
            <person name="De Carvalho L.P.S."/>
            <person name="Shen B."/>
        </authorList>
    </citation>
    <scope>NUCLEOTIDE SEQUENCE [LARGE SCALE GENOMIC DNA]</scope>
    <source>
        <strain evidence="2 3">NPDC048946</strain>
    </source>
</reference>
<organism evidence="2 3">
    <name type="scientific">Streptodolium elevatio</name>
    <dbReference type="NCBI Taxonomy" id="3157996"/>
    <lineage>
        <taxon>Bacteria</taxon>
        <taxon>Bacillati</taxon>
        <taxon>Actinomycetota</taxon>
        <taxon>Actinomycetes</taxon>
        <taxon>Kitasatosporales</taxon>
        <taxon>Streptomycetaceae</taxon>
        <taxon>Streptodolium</taxon>
    </lineage>
</organism>
<proteinExistence type="predicted"/>
<gene>
    <name evidence="2" type="ORF">AB0C36_24085</name>
</gene>
<evidence type="ECO:0000313" key="3">
    <source>
        <dbReference type="Proteomes" id="UP001551482"/>
    </source>
</evidence>
<accession>A0ABV3DLD4</accession>
<sequence>MEAIEGKVVNRGDEDDGILDLDEWLREVADEDSEDGDPTPAPYTFIVGGRMYTMNPADDFDWQETARLISSNDTQLFVQLLLGDEEYEEFCKNKLPNKAIKKITDEWQAHYGLTVPESRASRRSSERTARRSKPTSKRRTK</sequence>
<protein>
    <recommendedName>
        <fullName evidence="4">Tail assembly chaperone</fullName>
    </recommendedName>
</protein>
<evidence type="ECO:0000256" key="1">
    <source>
        <dbReference type="SAM" id="MobiDB-lite"/>
    </source>
</evidence>
<dbReference type="RefSeq" id="WP_358357236.1">
    <property type="nucleotide sequence ID" value="NZ_JBEZFP010000066.1"/>
</dbReference>
<feature type="compositionally biased region" description="Basic and acidic residues" evidence="1">
    <location>
        <begin position="119"/>
        <end position="129"/>
    </location>
</feature>